<dbReference type="CDD" id="cd00121">
    <property type="entry name" value="MATH"/>
    <property type="match status" value="1"/>
</dbReference>
<dbReference type="Pfam" id="PF22486">
    <property type="entry name" value="MATH_2"/>
    <property type="match status" value="1"/>
</dbReference>
<dbReference type="AlphaFoldDB" id="A0A8T0VHR0"/>
<feature type="region of interest" description="Disordered" evidence="1">
    <location>
        <begin position="133"/>
        <end position="177"/>
    </location>
</feature>
<reference evidence="3" key="1">
    <citation type="submission" date="2020-05" db="EMBL/GenBank/DDBJ databases">
        <title>WGS assembly of Panicum virgatum.</title>
        <authorList>
            <person name="Lovell J.T."/>
            <person name="Jenkins J."/>
            <person name="Shu S."/>
            <person name="Juenger T.E."/>
            <person name="Schmutz J."/>
        </authorList>
    </citation>
    <scope>NUCLEOTIDE SEQUENCE</scope>
    <source>
        <strain evidence="3">AP13</strain>
    </source>
</reference>
<dbReference type="Gene3D" id="2.60.210.10">
    <property type="entry name" value="Apoptosis, Tumor Necrosis Factor Receptor Associated Protein 2, Chain A"/>
    <property type="match status" value="1"/>
</dbReference>
<evidence type="ECO:0000313" key="3">
    <source>
        <dbReference type="EMBL" id="KAG2633146.1"/>
    </source>
</evidence>
<feature type="compositionally biased region" description="Basic residues" evidence="1">
    <location>
        <begin position="152"/>
        <end position="163"/>
    </location>
</feature>
<gene>
    <name evidence="3" type="ORF">PVAP13_2NG277003</name>
</gene>
<feature type="non-terminal residue" evidence="3">
    <location>
        <position position="204"/>
    </location>
</feature>
<feature type="non-terminal residue" evidence="3">
    <location>
        <position position="1"/>
    </location>
</feature>
<protein>
    <recommendedName>
        <fullName evidence="2">MATH domain-containing protein</fullName>
    </recommendedName>
</protein>
<dbReference type="InterPro" id="IPR002083">
    <property type="entry name" value="MATH/TRAF_dom"/>
</dbReference>
<sequence length="204" mass="22202">SSIAKLLPPLARSSGRHLLSGTVTTARMATGTHLHQIDGYSLVEGSLVAGESVSSSPFLVGGRWWQLLYYPNGMDSGHRGFVSAELLLAWGEDEKATASYRVSILDHAGLPAHSGAMGPRRFWGRYGPRRRRGVSRRLRRRSSWGRPPSSGRSRRSSAGRRRCSMSGTTCSASSATSPWRRRRLPRLLAVDGSCECGAICSVSF</sequence>
<evidence type="ECO:0000256" key="1">
    <source>
        <dbReference type="SAM" id="MobiDB-lite"/>
    </source>
</evidence>
<accession>A0A8T0VHR0</accession>
<feature type="compositionally biased region" description="Low complexity" evidence="1">
    <location>
        <begin position="164"/>
        <end position="177"/>
    </location>
</feature>
<evidence type="ECO:0000259" key="2">
    <source>
        <dbReference type="PROSITE" id="PS50144"/>
    </source>
</evidence>
<keyword evidence="4" id="KW-1185">Reference proteome</keyword>
<dbReference type="EMBL" id="CM029040">
    <property type="protein sequence ID" value="KAG2633146.1"/>
    <property type="molecule type" value="Genomic_DNA"/>
</dbReference>
<organism evidence="3 4">
    <name type="scientific">Panicum virgatum</name>
    <name type="common">Blackwell switchgrass</name>
    <dbReference type="NCBI Taxonomy" id="38727"/>
    <lineage>
        <taxon>Eukaryota</taxon>
        <taxon>Viridiplantae</taxon>
        <taxon>Streptophyta</taxon>
        <taxon>Embryophyta</taxon>
        <taxon>Tracheophyta</taxon>
        <taxon>Spermatophyta</taxon>
        <taxon>Magnoliopsida</taxon>
        <taxon>Liliopsida</taxon>
        <taxon>Poales</taxon>
        <taxon>Poaceae</taxon>
        <taxon>PACMAD clade</taxon>
        <taxon>Panicoideae</taxon>
        <taxon>Panicodae</taxon>
        <taxon>Paniceae</taxon>
        <taxon>Panicinae</taxon>
        <taxon>Panicum</taxon>
        <taxon>Panicum sect. Hiantes</taxon>
    </lineage>
</organism>
<feature type="domain" description="MATH" evidence="2">
    <location>
        <begin position="30"/>
        <end position="106"/>
    </location>
</feature>
<dbReference type="PROSITE" id="PS50144">
    <property type="entry name" value="MATH"/>
    <property type="match status" value="1"/>
</dbReference>
<dbReference type="SUPFAM" id="SSF49599">
    <property type="entry name" value="TRAF domain-like"/>
    <property type="match status" value="1"/>
</dbReference>
<proteinExistence type="predicted"/>
<dbReference type="Proteomes" id="UP000823388">
    <property type="component" value="Chromosome 2N"/>
</dbReference>
<name>A0A8T0VHR0_PANVG</name>
<feature type="compositionally biased region" description="Basic residues" evidence="1">
    <location>
        <begin position="133"/>
        <end position="143"/>
    </location>
</feature>
<dbReference type="InterPro" id="IPR008974">
    <property type="entry name" value="TRAF-like"/>
</dbReference>
<comment type="caution">
    <text evidence="3">The sequence shown here is derived from an EMBL/GenBank/DDBJ whole genome shotgun (WGS) entry which is preliminary data.</text>
</comment>
<evidence type="ECO:0000313" key="4">
    <source>
        <dbReference type="Proteomes" id="UP000823388"/>
    </source>
</evidence>